<dbReference type="AlphaFoldDB" id="A0A8J4GVU1"/>
<feature type="region of interest" description="Disordered" evidence="1">
    <location>
        <begin position="1"/>
        <end position="33"/>
    </location>
</feature>
<dbReference type="Proteomes" id="UP000722791">
    <property type="component" value="Unassembled WGS sequence"/>
</dbReference>
<dbReference type="EMBL" id="BNCQ01000075">
    <property type="protein sequence ID" value="GIM16212.1"/>
    <property type="molecule type" value="Genomic_DNA"/>
</dbReference>
<feature type="compositionally biased region" description="Gly residues" evidence="1">
    <location>
        <begin position="1"/>
        <end position="11"/>
    </location>
</feature>
<dbReference type="SUPFAM" id="SSF46689">
    <property type="entry name" value="Homeodomain-like"/>
    <property type="match status" value="1"/>
</dbReference>
<dbReference type="SMART" id="SM00717">
    <property type="entry name" value="SANT"/>
    <property type="match status" value="1"/>
</dbReference>
<feature type="region of interest" description="Disordered" evidence="1">
    <location>
        <begin position="281"/>
        <end position="322"/>
    </location>
</feature>
<dbReference type="CDD" id="cd11660">
    <property type="entry name" value="SANT_TRF"/>
    <property type="match status" value="1"/>
</dbReference>
<feature type="non-terminal residue" evidence="3">
    <location>
        <position position="1"/>
    </location>
</feature>
<reference evidence="3" key="1">
    <citation type="journal article" date="2021" name="Proc. Natl. Acad. Sci. U.S.A.">
        <title>Three genomes in the algal genus Volvox reveal the fate of a haploid sex-determining region after a transition to homothallism.</title>
        <authorList>
            <person name="Yamamoto K."/>
            <person name="Hamaji T."/>
            <person name="Kawai-Toyooka H."/>
            <person name="Matsuzaki R."/>
            <person name="Takahashi F."/>
            <person name="Nishimura Y."/>
            <person name="Kawachi M."/>
            <person name="Noguchi H."/>
            <person name="Minakuchi Y."/>
            <person name="Umen J.G."/>
            <person name="Toyoda A."/>
            <person name="Nozaki H."/>
        </authorList>
    </citation>
    <scope>NUCLEOTIDE SEQUENCE</scope>
    <source>
        <strain evidence="3">NIES-3785</strain>
    </source>
</reference>
<dbReference type="InterPro" id="IPR009057">
    <property type="entry name" value="Homeodomain-like_sf"/>
</dbReference>
<evidence type="ECO:0000256" key="1">
    <source>
        <dbReference type="SAM" id="MobiDB-lite"/>
    </source>
</evidence>
<dbReference type="InterPro" id="IPR001005">
    <property type="entry name" value="SANT/Myb"/>
</dbReference>
<proteinExistence type="predicted"/>
<feature type="non-terminal residue" evidence="3">
    <location>
        <position position="322"/>
    </location>
</feature>
<feature type="domain" description="Myb-like" evidence="2">
    <location>
        <begin position="35"/>
        <end position="86"/>
    </location>
</feature>
<accession>A0A8J4GVU1</accession>
<organism evidence="3 4">
    <name type="scientific">Volvox reticuliferus</name>
    <dbReference type="NCBI Taxonomy" id="1737510"/>
    <lineage>
        <taxon>Eukaryota</taxon>
        <taxon>Viridiplantae</taxon>
        <taxon>Chlorophyta</taxon>
        <taxon>core chlorophytes</taxon>
        <taxon>Chlorophyceae</taxon>
        <taxon>CS clade</taxon>
        <taxon>Chlamydomonadales</taxon>
        <taxon>Volvocaceae</taxon>
        <taxon>Volvox</taxon>
    </lineage>
</organism>
<evidence type="ECO:0000313" key="4">
    <source>
        <dbReference type="Proteomes" id="UP000722791"/>
    </source>
</evidence>
<feature type="compositionally biased region" description="Acidic residues" evidence="1">
    <location>
        <begin position="310"/>
        <end position="322"/>
    </location>
</feature>
<name>A0A8J4GVU1_9CHLO</name>
<evidence type="ECO:0000259" key="2">
    <source>
        <dbReference type="SMART" id="SM00717"/>
    </source>
</evidence>
<evidence type="ECO:0000313" key="3">
    <source>
        <dbReference type="EMBL" id="GIM16212.1"/>
    </source>
</evidence>
<sequence>GSGDGGGGRGLRGPHPDSGGSLGGRLSKGSCGGPLKERFTVQEMSALVSGIEEFGLKWALIKKSRKELQNKNQGDLKDKWRNWQRNVAVSWMTSRVTIPEQLRDRINALVAAAQRGELPTHTTPNLHVLQQRAFGMTAFQQRYNNQQQHLQQQQHPLQQQVLQQQQSRPEVLSLQASTALAAVAAAAAAAAAMAVGRPPTAAAAPLAADGAVSRTLTLPGAVLAAEAVQLQGQAAAGTAGTQQQREQQPQQQQEQMLSIASMASVARGDYQQQFQLLAATAQSEAGGEHRVSDHPQQQLQQQGQEKEEGDRGEEEEDASARA</sequence>
<comment type="caution">
    <text evidence="3">The sequence shown here is derived from an EMBL/GenBank/DDBJ whole genome shotgun (WGS) entry which is preliminary data.</text>
</comment>
<protein>
    <recommendedName>
        <fullName evidence="2">Myb-like domain-containing protein</fullName>
    </recommendedName>
</protein>
<dbReference type="Gene3D" id="1.10.246.220">
    <property type="match status" value="1"/>
</dbReference>
<gene>
    <name evidence="3" type="ORF">Vretimale_18859</name>
</gene>